<protein>
    <submittedName>
        <fullName evidence="7">Photosystem I reaction center subunit IV</fullName>
    </submittedName>
</protein>
<keyword evidence="6" id="KW-0472">Membrane</keyword>
<keyword evidence="4" id="KW-0602">Photosynthesis</keyword>
<dbReference type="AlphaFoldDB" id="A0A4D6WTH8"/>
<evidence type="ECO:0000256" key="1">
    <source>
        <dbReference type="ARBA" id="ARBA00001993"/>
    </source>
</evidence>
<dbReference type="Pfam" id="PF02427">
    <property type="entry name" value="PSI_PsaE"/>
    <property type="match status" value="1"/>
</dbReference>
<reference evidence="7" key="1">
    <citation type="journal article" date="2019" name="Mol. Phylogenet. Evol.">
        <title>Morphological evolution and classification of the red algal order Ceramiales inferred using plastid phylogenomics.</title>
        <authorList>
            <person name="Diaz-Tapia P."/>
            <person name="Pasella M.M."/>
            <person name="Verbruggen H."/>
            <person name="Maggs C.A."/>
        </authorList>
    </citation>
    <scope>NUCLEOTIDE SEQUENCE</scope>
    <source>
        <strain evidence="7">25966_9</strain>
    </source>
</reference>
<keyword evidence="5" id="KW-0603">Photosystem I</keyword>
<evidence type="ECO:0000256" key="6">
    <source>
        <dbReference type="ARBA" id="ARBA00023136"/>
    </source>
</evidence>
<evidence type="ECO:0000256" key="4">
    <source>
        <dbReference type="ARBA" id="ARBA00022531"/>
    </source>
</evidence>
<dbReference type="PANTHER" id="PTHR34549:SF2">
    <property type="entry name" value="PHOTOSYSTEM I SUBUNIT IV"/>
    <property type="match status" value="1"/>
</dbReference>
<evidence type="ECO:0000313" key="7">
    <source>
        <dbReference type="EMBL" id="QCI06957.1"/>
    </source>
</evidence>
<dbReference type="PANTHER" id="PTHR34549">
    <property type="entry name" value="PHOTOSYSTEM I REACTION CENTER SUBUNIT IV A, CHLOROPLASTIC-RELATED"/>
    <property type="match status" value="1"/>
</dbReference>
<sequence>MLEKGFKVKILRKESYWHRETGIIVKVDQGIKYSVLVRFAKINYSGINSNNFAENELLVIK</sequence>
<evidence type="ECO:0000256" key="5">
    <source>
        <dbReference type="ARBA" id="ARBA00022836"/>
    </source>
</evidence>
<keyword evidence="7" id="KW-0934">Plastid</keyword>
<dbReference type="InterPro" id="IPR003375">
    <property type="entry name" value="PSI_PsaE"/>
</dbReference>
<evidence type="ECO:0000256" key="2">
    <source>
        <dbReference type="ARBA" id="ARBA00004170"/>
    </source>
</evidence>
<geneLocation type="plastid" evidence="7"/>
<comment type="function">
    <text evidence="1">Stabilizes the interaction between PsaC and the PSI core, assists the docking of the ferredoxin to PSI and interacts with ferredoxin-NADP oxidoreductase.</text>
</comment>
<comment type="subcellular location">
    <subcellularLocation>
        <location evidence="2">Membrane</location>
        <topology evidence="2">Peripheral membrane protein</topology>
    </subcellularLocation>
</comment>
<accession>A0A4D6WTH8</accession>
<dbReference type="GO" id="GO:0015979">
    <property type="term" value="P:photosynthesis"/>
    <property type="evidence" value="ECO:0007669"/>
    <property type="project" value="UniProtKB-KW"/>
</dbReference>
<reference evidence="7" key="2">
    <citation type="submission" date="2019-04" db="EMBL/GenBank/DDBJ databases">
        <authorList>
            <person name="Pasella M."/>
        </authorList>
    </citation>
    <scope>NUCLEOTIDE SEQUENCE</scope>
    <source>
        <strain evidence="7">25966_9</strain>
    </source>
</reference>
<dbReference type="Gene3D" id="2.30.30.50">
    <property type="match status" value="1"/>
</dbReference>
<dbReference type="EMBL" id="MK814668">
    <property type="protein sequence ID" value="QCI06957.1"/>
    <property type="molecule type" value="Genomic_DNA"/>
</dbReference>
<dbReference type="GO" id="GO:0009538">
    <property type="term" value="C:photosystem I reaction center"/>
    <property type="evidence" value="ECO:0007669"/>
    <property type="project" value="InterPro"/>
</dbReference>
<comment type="similarity">
    <text evidence="3">Belongs to the PsaE family.</text>
</comment>
<evidence type="ECO:0000256" key="3">
    <source>
        <dbReference type="ARBA" id="ARBA00007501"/>
    </source>
</evidence>
<organism evidence="7">
    <name type="scientific">Halydictyon mirabile</name>
    <dbReference type="NCBI Taxonomy" id="189652"/>
    <lineage>
        <taxon>Eukaryota</taxon>
        <taxon>Rhodophyta</taxon>
        <taxon>Florideophyceae</taxon>
        <taxon>Rhodymeniophycidae</taxon>
        <taxon>Ceramiales</taxon>
        <taxon>Dasyaceae</taxon>
        <taxon>Halydictyon</taxon>
    </lineage>
</organism>
<gene>
    <name evidence="7" type="primary">psaE</name>
</gene>
<dbReference type="SUPFAM" id="SSF50090">
    <property type="entry name" value="Electron transport accessory proteins"/>
    <property type="match status" value="1"/>
</dbReference>
<proteinExistence type="inferred from homology"/>
<dbReference type="InterPro" id="IPR008990">
    <property type="entry name" value="Elect_transpt_acc-like_dom_sf"/>
</dbReference>
<name>A0A4D6WTH8_9FLOR</name>